<dbReference type="Proteomes" id="UP000297273">
    <property type="component" value="Unassembled WGS sequence"/>
</dbReference>
<reference evidence="3 4" key="2">
    <citation type="journal article" date="2019" name="PLoS Negl. Trop. Dis.">
        <title>Revisiting the worldwide diversity of Leptospira species in the environment.</title>
        <authorList>
            <person name="Vincent A.T."/>
            <person name="Schiettekatte O."/>
            <person name="Bourhy P."/>
            <person name="Veyrier F.J."/>
            <person name="Picardeau M."/>
        </authorList>
    </citation>
    <scope>NUCLEOTIDE SEQUENCE [LARGE SCALE GENOMIC DNA]</scope>
    <source>
        <strain evidence="3">201702690</strain>
        <strain evidence="1 4">SSW18</strain>
    </source>
</reference>
<accession>A0A5F1ZXZ4</accession>
<evidence type="ECO:0000313" key="1">
    <source>
        <dbReference type="EMBL" id="TGJ98629.1"/>
    </source>
</evidence>
<evidence type="ECO:0000313" key="4">
    <source>
        <dbReference type="Proteomes" id="UP000297946"/>
    </source>
</evidence>
<evidence type="ECO:0000313" key="3">
    <source>
        <dbReference type="Proteomes" id="UP000297273"/>
    </source>
</evidence>
<gene>
    <name evidence="1" type="ORF">EHO57_16225</name>
    <name evidence="2" type="ORF">EHQ53_00080</name>
</gene>
<comment type="caution">
    <text evidence="1">The sequence shown here is derived from an EMBL/GenBank/DDBJ whole genome shotgun (WGS) entry which is preliminary data.</text>
</comment>
<proteinExistence type="predicted"/>
<dbReference type="EMBL" id="RQGC01000001">
    <property type="protein sequence ID" value="TGL43791.1"/>
    <property type="molecule type" value="Genomic_DNA"/>
</dbReference>
<reference evidence="2" key="1">
    <citation type="submission" date="2018-10" db="EMBL/GenBank/DDBJ databases">
        <authorList>
            <person name="Vincent A.T."/>
            <person name="Schiettekatte O."/>
            <person name="Bourhy P."/>
            <person name="Veyrier F.J."/>
            <person name="Picardeau M."/>
        </authorList>
    </citation>
    <scope>NUCLEOTIDE SEQUENCE</scope>
    <source>
        <strain evidence="2">201702690</strain>
    </source>
</reference>
<dbReference type="OrthoDB" id="329539at2"/>
<dbReference type="EMBL" id="RQER01000011">
    <property type="protein sequence ID" value="TGJ98629.1"/>
    <property type="molecule type" value="Genomic_DNA"/>
</dbReference>
<organism evidence="1 4">
    <name type="scientific">Leptospira langatensis</name>
    <dbReference type="NCBI Taxonomy" id="2484983"/>
    <lineage>
        <taxon>Bacteria</taxon>
        <taxon>Pseudomonadati</taxon>
        <taxon>Spirochaetota</taxon>
        <taxon>Spirochaetia</taxon>
        <taxon>Leptospirales</taxon>
        <taxon>Leptospiraceae</taxon>
        <taxon>Leptospira</taxon>
    </lineage>
</organism>
<evidence type="ECO:0000313" key="2">
    <source>
        <dbReference type="EMBL" id="TGL43791.1"/>
    </source>
</evidence>
<protein>
    <submittedName>
        <fullName evidence="1">Uncharacterized protein</fullName>
    </submittedName>
</protein>
<dbReference type="Proteomes" id="UP000297946">
    <property type="component" value="Unassembled WGS sequence"/>
</dbReference>
<dbReference type="AlphaFoldDB" id="A0A5F1ZXZ4"/>
<keyword evidence="3" id="KW-1185">Reference proteome</keyword>
<name>A0A5F1ZXZ4_9LEPT</name>
<sequence length="112" mass="12703">MSGLILILSVFFFFANCFGESLIYRVERIRPSKDRPVFSNQRVEGEDCSALVFPFFFGRFVPDLQRAYDHAMEKAPPGTKSLADGEVYTKGFFLPPLFFIRCVTVTGSPSME</sequence>